<organism evidence="1 2">
    <name type="scientific">Dioscorea zingiberensis</name>
    <dbReference type="NCBI Taxonomy" id="325984"/>
    <lineage>
        <taxon>Eukaryota</taxon>
        <taxon>Viridiplantae</taxon>
        <taxon>Streptophyta</taxon>
        <taxon>Embryophyta</taxon>
        <taxon>Tracheophyta</taxon>
        <taxon>Spermatophyta</taxon>
        <taxon>Magnoliopsida</taxon>
        <taxon>Liliopsida</taxon>
        <taxon>Dioscoreales</taxon>
        <taxon>Dioscoreaceae</taxon>
        <taxon>Dioscorea</taxon>
    </lineage>
</organism>
<dbReference type="Proteomes" id="UP001085076">
    <property type="component" value="Miscellaneous, Linkage group lg03"/>
</dbReference>
<protein>
    <submittedName>
        <fullName evidence="1">Uncharacterized protein</fullName>
    </submittedName>
</protein>
<dbReference type="EMBL" id="JAGGNH010000003">
    <property type="protein sequence ID" value="KAJ0979974.1"/>
    <property type="molecule type" value="Genomic_DNA"/>
</dbReference>
<accession>A0A9D5CVR3</accession>
<name>A0A9D5CVR3_9LILI</name>
<reference evidence="1" key="2">
    <citation type="journal article" date="2022" name="Hortic Res">
        <title>The genome of Dioscorea zingiberensis sheds light on the biosynthesis, origin and evolution of the medicinally important diosgenin saponins.</title>
        <authorList>
            <person name="Li Y."/>
            <person name="Tan C."/>
            <person name="Li Z."/>
            <person name="Guo J."/>
            <person name="Li S."/>
            <person name="Chen X."/>
            <person name="Wang C."/>
            <person name="Dai X."/>
            <person name="Yang H."/>
            <person name="Song W."/>
            <person name="Hou L."/>
            <person name="Xu J."/>
            <person name="Tong Z."/>
            <person name="Xu A."/>
            <person name="Yuan X."/>
            <person name="Wang W."/>
            <person name="Yang Q."/>
            <person name="Chen L."/>
            <person name="Sun Z."/>
            <person name="Wang K."/>
            <person name="Pan B."/>
            <person name="Chen J."/>
            <person name="Bao Y."/>
            <person name="Liu F."/>
            <person name="Qi X."/>
            <person name="Gang D.R."/>
            <person name="Wen J."/>
            <person name="Li J."/>
        </authorList>
    </citation>
    <scope>NUCLEOTIDE SEQUENCE</scope>
    <source>
        <strain evidence="1">Dzin_1.0</strain>
    </source>
</reference>
<reference evidence="1" key="1">
    <citation type="submission" date="2021-03" db="EMBL/GenBank/DDBJ databases">
        <authorList>
            <person name="Li Z."/>
            <person name="Yang C."/>
        </authorList>
    </citation>
    <scope>NUCLEOTIDE SEQUENCE</scope>
    <source>
        <strain evidence="1">Dzin_1.0</strain>
        <tissue evidence="1">Leaf</tissue>
    </source>
</reference>
<keyword evidence="2" id="KW-1185">Reference proteome</keyword>
<evidence type="ECO:0000313" key="2">
    <source>
        <dbReference type="Proteomes" id="UP001085076"/>
    </source>
</evidence>
<evidence type="ECO:0000313" key="1">
    <source>
        <dbReference type="EMBL" id="KAJ0979974.1"/>
    </source>
</evidence>
<dbReference type="AlphaFoldDB" id="A0A9D5CVR3"/>
<comment type="caution">
    <text evidence="1">The sequence shown here is derived from an EMBL/GenBank/DDBJ whole genome shotgun (WGS) entry which is preliminary data.</text>
</comment>
<sequence length="77" mass="8845">MHHHISMLPCERRLLTFGFWTPTWVSVILSNSHLKIFKWEHFRDEPTHGQTAGIAVTVFSSGNLACVTMQENHSPEN</sequence>
<proteinExistence type="predicted"/>
<gene>
    <name evidence="1" type="ORF">J5N97_015448</name>
</gene>